<dbReference type="EMBL" id="GDHF01006665">
    <property type="protein sequence ID" value="JAI45649.1"/>
    <property type="molecule type" value="Transcribed_RNA"/>
</dbReference>
<feature type="region of interest" description="Disordered" evidence="1">
    <location>
        <begin position="57"/>
        <end position="83"/>
    </location>
</feature>
<evidence type="ECO:0000313" key="3">
    <source>
        <dbReference type="EMBL" id="JAI45649.1"/>
    </source>
</evidence>
<protein>
    <submittedName>
        <fullName evidence="3">20-hydroxyecdysone protein</fullName>
    </submittedName>
</protein>
<name>A0A0K8W3I3_BACLA</name>
<feature type="signal peptide" evidence="2">
    <location>
        <begin position="1"/>
        <end position="22"/>
    </location>
</feature>
<evidence type="ECO:0000256" key="1">
    <source>
        <dbReference type="SAM" id="MobiDB-lite"/>
    </source>
</evidence>
<feature type="region of interest" description="Disordered" evidence="1">
    <location>
        <begin position="489"/>
        <end position="526"/>
    </location>
</feature>
<dbReference type="AlphaFoldDB" id="A0A0K8W3I3"/>
<keyword evidence="2" id="KW-0732">Signal</keyword>
<proteinExistence type="predicted"/>
<gene>
    <name evidence="3" type="primary">ImpE2</name>
    <name evidence="3" type="ORF">c1_g1_i1</name>
</gene>
<dbReference type="OrthoDB" id="8064819at2759"/>
<feature type="chain" id="PRO_5005522698" evidence="2">
    <location>
        <begin position="23"/>
        <end position="550"/>
    </location>
</feature>
<evidence type="ECO:0000256" key="2">
    <source>
        <dbReference type="SAM" id="SignalP"/>
    </source>
</evidence>
<organism evidence="3">
    <name type="scientific">Bactrocera latifrons</name>
    <name type="common">Malaysian fruit fly</name>
    <name type="synonym">Chaetodacus latifrons</name>
    <dbReference type="NCBI Taxonomy" id="174628"/>
    <lineage>
        <taxon>Eukaryota</taxon>
        <taxon>Metazoa</taxon>
        <taxon>Ecdysozoa</taxon>
        <taxon>Arthropoda</taxon>
        <taxon>Hexapoda</taxon>
        <taxon>Insecta</taxon>
        <taxon>Pterygota</taxon>
        <taxon>Neoptera</taxon>
        <taxon>Endopterygota</taxon>
        <taxon>Diptera</taxon>
        <taxon>Brachycera</taxon>
        <taxon>Muscomorpha</taxon>
        <taxon>Tephritoidea</taxon>
        <taxon>Tephritidae</taxon>
        <taxon>Bactrocera</taxon>
        <taxon>Bactrocera</taxon>
    </lineage>
</organism>
<accession>A0A0K8W3I3</accession>
<sequence>MRLTKLGLTPIVLLLFVASVQAGLVHRQNRNANIIAAPADQNLIPVQIIQDGQQLGNAQTNTQPTNTEQIQASEGAQSKTSVENNAAPVTEVIAEKIAEPIESAANVQTANALLKSEQQEDEQIIEQEMKQAILNENRELLQAASIAEQPAPIQEAKDPQQLLEQAQEINTELKDGVPAEAFEAAAAYFNAPEAPATELNTADGVNSNNQLKSESLVIDSSPAESQNAVAVEQLISNEPIVVAAVIADDPAPASVDQLRQVAAVAGATQATPTQTTTQPNFVQQLIQNSPLGQFFGQLSGQQQQQQQLATPGVQVAADQPATPAPTLPGFLNPQNAITQVQNAAQSVANATSQAFQGVQQFANNLGTQFQNTLSSLSGQPQQVQLSTADATTQRPLGPIQSLISNFVGGNQPAGAAAAAGTTISPAQQGPFQGIISFLQGGNRPQAAATSGTVVAVAPAPAGSIIAADPVQVDNKVDEVKTDELTHAVAEPEQLPGEEGGEVDQADNEVRSSAEVGIDSLEDNNADQLIVVEDDASQQGRKSVEKAEKAA</sequence>
<reference evidence="3" key="1">
    <citation type="submission" date="2015-06" db="EMBL/GenBank/DDBJ databases">
        <authorList>
            <person name="Hoefler B.C."/>
            <person name="Straight P.D."/>
        </authorList>
    </citation>
    <scope>NUCLEOTIDE SEQUENCE</scope>
</reference>